<evidence type="ECO:0000256" key="1">
    <source>
        <dbReference type="ARBA" id="ARBA00023015"/>
    </source>
</evidence>
<gene>
    <name evidence="5" type="ORF">AWB83_01917</name>
</gene>
<evidence type="ECO:0000256" key="3">
    <source>
        <dbReference type="ARBA" id="ARBA00023163"/>
    </source>
</evidence>
<dbReference type="PRINTS" id="PR00032">
    <property type="entry name" value="HTHARAC"/>
</dbReference>
<dbReference type="STRING" id="1777144.AWB83_01917"/>
<dbReference type="AlphaFoldDB" id="A0A158AJ49"/>
<reference evidence="5" key="1">
    <citation type="submission" date="2016-01" db="EMBL/GenBank/DDBJ databases">
        <authorList>
            <person name="Peeters C."/>
        </authorList>
    </citation>
    <scope>NUCLEOTIDE SEQUENCE [LARGE SCALE GENOMIC DNA]</scope>
    <source>
        <strain evidence="5">LMG 29326</strain>
    </source>
</reference>
<dbReference type="PANTHER" id="PTHR46796:SF6">
    <property type="entry name" value="ARAC SUBFAMILY"/>
    <property type="match status" value="1"/>
</dbReference>
<feature type="domain" description="HTH araC/xylS-type" evidence="4">
    <location>
        <begin position="233"/>
        <end position="331"/>
    </location>
</feature>
<accession>A0A158AJ49</accession>
<dbReference type="InterPro" id="IPR009057">
    <property type="entry name" value="Homeodomain-like_sf"/>
</dbReference>
<evidence type="ECO:0000256" key="2">
    <source>
        <dbReference type="ARBA" id="ARBA00023125"/>
    </source>
</evidence>
<proteinExistence type="predicted"/>
<evidence type="ECO:0000313" key="6">
    <source>
        <dbReference type="Proteomes" id="UP000054978"/>
    </source>
</evidence>
<dbReference type="Proteomes" id="UP000054978">
    <property type="component" value="Unassembled WGS sequence"/>
</dbReference>
<dbReference type="GO" id="GO:0003700">
    <property type="term" value="F:DNA-binding transcription factor activity"/>
    <property type="evidence" value="ECO:0007669"/>
    <property type="project" value="InterPro"/>
</dbReference>
<dbReference type="SUPFAM" id="SSF46689">
    <property type="entry name" value="Homeodomain-like"/>
    <property type="match status" value="1"/>
</dbReference>
<keyword evidence="1" id="KW-0805">Transcription regulation</keyword>
<dbReference type="PROSITE" id="PS01124">
    <property type="entry name" value="HTH_ARAC_FAMILY_2"/>
    <property type="match status" value="1"/>
</dbReference>
<keyword evidence="6" id="KW-1185">Reference proteome</keyword>
<keyword evidence="2" id="KW-0238">DNA-binding</keyword>
<dbReference type="InterPro" id="IPR050204">
    <property type="entry name" value="AraC_XylS_family_regulators"/>
</dbReference>
<dbReference type="Pfam" id="PF12833">
    <property type="entry name" value="HTH_18"/>
    <property type="match status" value="1"/>
</dbReference>
<evidence type="ECO:0000259" key="4">
    <source>
        <dbReference type="PROSITE" id="PS01124"/>
    </source>
</evidence>
<dbReference type="InterPro" id="IPR020449">
    <property type="entry name" value="Tscrpt_reg_AraC-type_HTH"/>
</dbReference>
<sequence>MSHTESYPGASPESRRQIVRVHFDVNDLPARQQLLAWRERIGPIMDVALSSAQMERPFRGAIDWYEFGEFLFGDSYTDELTLERTISRISQDNARAIAFHIVIGGDSETLLARPAKRQDTPVEVGVLAVDFDQPLHVIRRACRHVTLFVPGTSLREVFPDPGALHGRVLAPHEPAVQLIRQRVTEFSANIRRMSFDDAHRRLGDIVQLIADAFGEQAGLRGSKRAIARAIAFDAARRFVQANLTDFDLSPERVLESLALSRPTVYRLFQHEGGLAAYIRHLRLRAAVDDLVRFPKIPIQEIGYSVGFNSASDFTRAFRRAYGIAPQEVRPVFRQASLIHNVERLDPP</sequence>
<dbReference type="PANTHER" id="PTHR46796">
    <property type="entry name" value="HTH-TYPE TRANSCRIPTIONAL ACTIVATOR RHAS-RELATED"/>
    <property type="match status" value="1"/>
</dbReference>
<organism evidence="5 6">
    <name type="scientific">Caballeronia ptereochthonis</name>
    <dbReference type="NCBI Taxonomy" id="1777144"/>
    <lineage>
        <taxon>Bacteria</taxon>
        <taxon>Pseudomonadati</taxon>
        <taxon>Pseudomonadota</taxon>
        <taxon>Betaproteobacteria</taxon>
        <taxon>Burkholderiales</taxon>
        <taxon>Burkholderiaceae</taxon>
        <taxon>Caballeronia</taxon>
    </lineage>
</organism>
<keyword evidence="3" id="KW-0804">Transcription</keyword>
<comment type="caution">
    <text evidence="5">The sequence shown here is derived from an EMBL/GenBank/DDBJ whole genome shotgun (WGS) entry which is preliminary data.</text>
</comment>
<dbReference type="EMBL" id="FCOB02000007">
    <property type="protein sequence ID" value="SAK57765.1"/>
    <property type="molecule type" value="Genomic_DNA"/>
</dbReference>
<dbReference type="SMART" id="SM00342">
    <property type="entry name" value="HTH_ARAC"/>
    <property type="match status" value="1"/>
</dbReference>
<evidence type="ECO:0000313" key="5">
    <source>
        <dbReference type="EMBL" id="SAK57765.1"/>
    </source>
</evidence>
<dbReference type="GO" id="GO:0043565">
    <property type="term" value="F:sequence-specific DNA binding"/>
    <property type="evidence" value="ECO:0007669"/>
    <property type="project" value="InterPro"/>
</dbReference>
<dbReference type="PROSITE" id="PS00041">
    <property type="entry name" value="HTH_ARAC_FAMILY_1"/>
    <property type="match status" value="1"/>
</dbReference>
<dbReference type="Gene3D" id="1.10.10.60">
    <property type="entry name" value="Homeodomain-like"/>
    <property type="match status" value="1"/>
</dbReference>
<name>A0A158AJ49_9BURK</name>
<protein>
    <submittedName>
        <fullName evidence="5">AraC family transcriptional regulator</fullName>
    </submittedName>
</protein>
<dbReference type="InterPro" id="IPR018060">
    <property type="entry name" value="HTH_AraC"/>
</dbReference>
<dbReference type="InterPro" id="IPR018062">
    <property type="entry name" value="HTH_AraC-typ_CS"/>
</dbReference>